<dbReference type="PROSITE" id="PS00675">
    <property type="entry name" value="SIGMA54_INTERACT_1"/>
    <property type="match status" value="1"/>
</dbReference>
<dbReference type="GO" id="GO:0043565">
    <property type="term" value="F:sequence-specific DNA binding"/>
    <property type="evidence" value="ECO:0007669"/>
    <property type="project" value="InterPro"/>
</dbReference>
<dbReference type="InterPro" id="IPR002078">
    <property type="entry name" value="Sigma_54_int"/>
</dbReference>
<dbReference type="Gene3D" id="1.10.8.60">
    <property type="match status" value="1"/>
</dbReference>
<dbReference type="InterPro" id="IPR011006">
    <property type="entry name" value="CheY-like_superfamily"/>
</dbReference>
<dbReference type="SUPFAM" id="SSF52172">
    <property type="entry name" value="CheY-like"/>
    <property type="match status" value="1"/>
</dbReference>
<sequence>MRGSHMTKYRILVADDEEIILRILSRELKNEGYLVDAVSDGEEACKKVQANRYDAAVLDIRMPKKDGIQVLNHIKSITPETIVVIMTAFGTIDNAVETMKKGAYDYITKPFDNNDLLLKIRQAFTIKEKIGQLVGGADDLDVDLVGESRELARLKEKIQKIKDLDTTVLLTGESGTGKSLVAKVIHQAGNRKEEPFIHINCATLPANLMESELFGHEKGAFTGALESKKGKFELAGKGTIFLDEISTLTPSLQAKLLNVLQEKKMERIGGSRSIAVNARIIAATNEILEDLVRRRVFREDLYYRINVVTLECPPLRYRQEDIEPLARYFLNKINKKLGKNVVNISPEVMCILRNYDWPGNIRELENTLESAIALANGDTLHEDDLPLRISSKVKNQNVLEVQDNRPGMLEIQEIEAIKRVLAKYKGHREKAAQELGISRRTLQYKLKKYDLL</sequence>
<comment type="function">
    <text evidence="6">May play the central regulatory role in sporulation. It may be an element of the effector pathway responsible for the activation of sporulation genes in response to nutritional stress. Spo0A may act in concert with spo0H (a sigma factor) to control the expression of some genes that are critical to the sporulation process.</text>
</comment>
<dbReference type="SMART" id="SM00382">
    <property type="entry name" value="AAA"/>
    <property type="match status" value="1"/>
</dbReference>
<dbReference type="PROSITE" id="PS50110">
    <property type="entry name" value="RESPONSE_REGULATORY"/>
    <property type="match status" value="1"/>
</dbReference>
<dbReference type="SUPFAM" id="SSF52540">
    <property type="entry name" value="P-loop containing nucleoside triphosphate hydrolases"/>
    <property type="match status" value="1"/>
</dbReference>
<dbReference type="Gene3D" id="3.40.50.300">
    <property type="entry name" value="P-loop containing nucleotide triphosphate hydrolases"/>
    <property type="match status" value="1"/>
</dbReference>
<dbReference type="InterPro" id="IPR009057">
    <property type="entry name" value="Homeodomain-like_sf"/>
</dbReference>
<dbReference type="InterPro" id="IPR002197">
    <property type="entry name" value="HTH_Fis"/>
</dbReference>
<dbReference type="SMART" id="SM00448">
    <property type="entry name" value="REC"/>
    <property type="match status" value="1"/>
</dbReference>
<evidence type="ECO:0000256" key="4">
    <source>
        <dbReference type="ARBA" id="ARBA00023015"/>
    </source>
</evidence>
<feature type="coiled-coil region" evidence="8">
    <location>
        <begin position="137"/>
        <end position="164"/>
    </location>
</feature>
<dbReference type="Gene3D" id="3.40.50.2300">
    <property type="match status" value="1"/>
</dbReference>
<keyword evidence="7" id="KW-0597">Phosphoprotein</keyword>
<evidence type="ECO:0000256" key="6">
    <source>
        <dbReference type="ARBA" id="ARBA00024867"/>
    </source>
</evidence>
<dbReference type="AlphaFoldDB" id="A0A7G6DYW6"/>
<evidence type="ECO:0000256" key="1">
    <source>
        <dbReference type="ARBA" id="ARBA00018672"/>
    </source>
</evidence>
<dbReference type="KEGG" id="tfr:BR63_00985"/>
<accession>A0A7G6DYW6</accession>
<dbReference type="InterPro" id="IPR003593">
    <property type="entry name" value="AAA+_ATPase"/>
</dbReference>
<dbReference type="GO" id="GO:0005524">
    <property type="term" value="F:ATP binding"/>
    <property type="evidence" value="ECO:0007669"/>
    <property type="project" value="UniProtKB-KW"/>
</dbReference>
<evidence type="ECO:0000256" key="3">
    <source>
        <dbReference type="ARBA" id="ARBA00022840"/>
    </source>
</evidence>
<proteinExistence type="predicted"/>
<evidence type="ECO:0000313" key="11">
    <source>
        <dbReference type="EMBL" id="QNB45020.1"/>
    </source>
</evidence>
<evidence type="ECO:0000256" key="5">
    <source>
        <dbReference type="ARBA" id="ARBA00023163"/>
    </source>
</evidence>
<evidence type="ECO:0000256" key="2">
    <source>
        <dbReference type="ARBA" id="ARBA00022741"/>
    </source>
</evidence>
<evidence type="ECO:0000259" key="10">
    <source>
        <dbReference type="PROSITE" id="PS50110"/>
    </source>
</evidence>
<dbReference type="Proteomes" id="UP000515847">
    <property type="component" value="Chromosome"/>
</dbReference>
<dbReference type="SUPFAM" id="SSF46689">
    <property type="entry name" value="Homeodomain-like"/>
    <property type="match status" value="1"/>
</dbReference>
<evidence type="ECO:0000313" key="12">
    <source>
        <dbReference type="Proteomes" id="UP000515847"/>
    </source>
</evidence>
<evidence type="ECO:0000256" key="7">
    <source>
        <dbReference type="PROSITE-ProRule" id="PRU00169"/>
    </source>
</evidence>
<reference evidence="11 12" key="1">
    <citation type="journal article" date="2019" name="Front. Microbiol.">
        <title>Thermoanaerosceptrum fracticalcis gen. nov. sp. nov., a Novel Fumarate-Fermenting Microorganism From a Deep Fractured Carbonate Aquifer of the US Great Basin.</title>
        <authorList>
            <person name="Hamilton-Brehm S.D."/>
            <person name="Stewart L.E."/>
            <person name="Zavarin M."/>
            <person name="Caldwell M."/>
            <person name="Lawson P.A."/>
            <person name="Onstott T.C."/>
            <person name="Grzymski J."/>
            <person name="Neveux I."/>
            <person name="Lollar B.S."/>
            <person name="Russell C.E."/>
            <person name="Moser D.P."/>
        </authorList>
    </citation>
    <scope>NUCLEOTIDE SEQUENCE [LARGE SCALE GENOMIC DNA]</scope>
    <source>
        <strain evidence="11 12">DRI-13</strain>
    </source>
</reference>
<dbReference type="Pfam" id="PF00072">
    <property type="entry name" value="Response_reg"/>
    <property type="match status" value="1"/>
</dbReference>
<dbReference type="GO" id="GO:0000160">
    <property type="term" value="P:phosphorelay signal transduction system"/>
    <property type="evidence" value="ECO:0007669"/>
    <property type="project" value="InterPro"/>
</dbReference>
<dbReference type="InterPro" id="IPR025944">
    <property type="entry name" value="Sigma_54_int_dom_CS"/>
</dbReference>
<dbReference type="PROSITE" id="PS50045">
    <property type="entry name" value="SIGMA54_INTERACT_4"/>
    <property type="match status" value="1"/>
</dbReference>
<keyword evidence="2" id="KW-0547">Nucleotide-binding</keyword>
<feature type="domain" description="Sigma-54 factor interaction" evidence="9">
    <location>
        <begin position="144"/>
        <end position="373"/>
    </location>
</feature>
<dbReference type="EMBL" id="CP045798">
    <property type="protein sequence ID" value="QNB45020.1"/>
    <property type="molecule type" value="Genomic_DNA"/>
</dbReference>
<dbReference type="CDD" id="cd00009">
    <property type="entry name" value="AAA"/>
    <property type="match status" value="1"/>
</dbReference>
<dbReference type="InterPro" id="IPR025662">
    <property type="entry name" value="Sigma_54_int_dom_ATP-bd_1"/>
</dbReference>
<dbReference type="Gene3D" id="1.10.10.60">
    <property type="entry name" value="Homeodomain-like"/>
    <property type="match status" value="1"/>
</dbReference>
<dbReference type="Pfam" id="PF02954">
    <property type="entry name" value="HTH_8"/>
    <property type="match status" value="1"/>
</dbReference>
<evidence type="ECO:0000259" key="9">
    <source>
        <dbReference type="PROSITE" id="PS50045"/>
    </source>
</evidence>
<dbReference type="PRINTS" id="PR01590">
    <property type="entry name" value="HTHFIS"/>
</dbReference>
<dbReference type="PROSITE" id="PS00688">
    <property type="entry name" value="SIGMA54_INTERACT_3"/>
    <property type="match status" value="1"/>
</dbReference>
<dbReference type="GO" id="GO:0006355">
    <property type="term" value="P:regulation of DNA-templated transcription"/>
    <property type="evidence" value="ECO:0007669"/>
    <property type="project" value="InterPro"/>
</dbReference>
<keyword evidence="3" id="KW-0067">ATP-binding</keyword>
<dbReference type="PANTHER" id="PTHR32071">
    <property type="entry name" value="TRANSCRIPTIONAL REGULATORY PROTEIN"/>
    <property type="match status" value="1"/>
</dbReference>
<name>A0A7G6DYW6_THEFR</name>
<dbReference type="InterPro" id="IPR058031">
    <property type="entry name" value="AAA_lid_NorR"/>
</dbReference>
<keyword evidence="5" id="KW-0804">Transcription</keyword>
<gene>
    <name evidence="11" type="ORF">BR63_00985</name>
</gene>
<keyword evidence="8" id="KW-0175">Coiled coil</keyword>
<feature type="domain" description="Response regulatory" evidence="10">
    <location>
        <begin position="10"/>
        <end position="124"/>
    </location>
</feature>
<keyword evidence="4" id="KW-0805">Transcription regulation</keyword>
<dbReference type="FunFam" id="3.40.50.300:FF:000006">
    <property type="entry name" value="DNA-binding transcriptional regulator NtrC"/>
    <property type="match status" value="1"/>
</dbReference>
<dbReference type="Pfam" id="PF25601">
    <property type="entry name" value="AAA_lid_14"/>
    <property type="match status" value="1"/>
</dbReference>
<keyword evidence="12" id="KW-1185">Reference proteome</keyword>
<organism evidence="11 12">
    <name type="scientific">Thermanaerosceptrum fracticalcis</name>
    <dbReference type="NCBI Taxonomy" id="1712410"/>
    <lineage>
        <taxon>Bacteria</taxon>
        <taxon>Bacillati</taxon>
        <taxon>Bacillota</taxon>
        <taxon>Clostridia</taxon>
        <taxon>Eubacteriales</taxon>
        <taxon>Peptococcaceae</taxon>
        <taxon>Thermanaerosceptrum</taxon>
    </lineage>
</organism>
<dbReference type="Pfam" id="PF00158">
    <property type="entry name" value="Sigma54_activat"/>
    <property type="match status" value="1"/>
</dbReference>
<dbReference type="InterPro" id="IPR001789">
    <property type="entry name" value="Sig_transdc_resp-reg_receiver"/>
</dbReference>
<dbReference type="InterPro" id="IPR027417">
    <property type="entry name" value="P-loop_NTPase"/>
</dbReference>
<protein>
    <recommendedName>
        <fullName evidence="1">Stage 0 sporulation protein A homolog</fullName>
    </recommendedName>
</protein>
<feature type="modified residue" description="4-aspartylphosphate" evidence="7">
    <location>
        <position position="59"/>
    </location>
</feature>
<evidence type="ECO:0000256" key="8">
    <source>
        <dbReference type="SAM" id="Coils"/>
    </source>
</evidence>